<gene>
    <name evidence="2" type="ORF">IEN85_04885</name>
</gene>
<sequence length="235" mass="25908">MKKTSFWSAVATLGAALLLSGCVSGPVAVPSTFWEQTSDRVLIVLDELPEHGIYAKEGSQGLLDVAINSAMATSEAKHLKQQDADAFREIVSIFEAELTAAGFQPIVYEDAFSLKDQPKLKGKQSGQFEYDLSGLAVASDADEIIVLRLVSFGASRTYYGFIPTSQPQGYAMVQGIMVDTEKNKILWDTGILEGTIKDPVVGEWNQEPDFPNLTEAMNRAVEKSKRFLKDRFFER</sequence>
<accession>A0A927IG61</accession>
<dbReference type="AlphaFoldDB" id="A0A927IG61"/>
<dbReference type="RefSeq" id="WP_191615944.1">
    <property type="nucleotide sequence ID" value="NZ_JACYFG010000006.1"/>
</dbReference>
<reference evidence="2" key="1">
    <citation type="submission" date="2020-09" db="EMBL/GenBank/DDBJ databases">
        <title>Pelagicoccus enzymogenes sp. nov. with an EPS production, isolated from marine sediment.</title>
        <authorList>
            <person name="Feng X."/>
        </authorList>
    </citation>
    <scope>NUCLEOTIDE SEQUENCE</scope>
    <source>
        <strain evidence="2">NFK12</strain>
    </source>
</reference>
<evidence type="ECO:0000313" key="2">
    <source>
        <dbReference type="EMBL" id="MBD5778816.1"/>
    </source>
</evidence>
<evidence type="ECO:0008006" key="4">
    <source>
        <dbReference type="Google" id="ProtNLM"/>
    </source>
</evidence>
<proteinExistence type="predicted"/>
<organism evidence="2 3">
    <name type="scientific">Pelagicoccus enzymogenes</name>
    <dbReference type="NCBI Taxonomy" id="2773457"/>
    <lineage>
        <taxon>Bacteria</taxon>
        <taxon>Pseudomonadati</taxon>
        <taxon>Verrucomicrobiota</taxon>
        <taxon>Opitutia</taxon>
        <taxon>Puniceicoccales</taxon>
        <taxon>Pelagicoccaceae</taxon>
        <taxon>Pelagicoccus</taxon>
    </lineage>
</organism>
<dbReference type="EMBL" id="JACYFG010000006">
    <property type="protein sequence ID" value="MBD5778816.1"/>
    <property type="molecule type" value="Genomic_DNA"/>
</dbReference>
<feature type="chain" id="PRO_5038078010" description="DUF3313 domain-containing protein" evidence="1">
    <location>
        <begin position="29"/>
        <end position="235"/>
    </location>
</feature>
<feature type="signal peptide" evidence="1">
    <location>
        <begin position="1"/>
        <end position="28"/>
    </location>
</feature>
<comment type="caution">
    <text evidence="2">The sequence shown here is derived from an EMBL/GenBank/DDBJ whole genome shotgun (WGS) entry which is preliminary data.</text>
</comment>
<dbReference type="Proteomes" id="UP000622317">
    <property type="component" value="Unassembled WGS sequence"/>
</dbReference>
<dbReference type="PROSITE" id="PS51257">
    <property type="entry name" value="PROKAR_LIPOPROTEIN"/>
    <property type="match status" value="1"/>
</dbReference>
<name>A0A927IG61_9BACT</name>
<keyword evidence="3" id="KW-1185">Reference proteome</keyword>
<keyword evidence="1" id="KW-0732">Signal</keyword>
<protein>
    <recommendedName>
        <fullName evidence="4">DUF3313 domain-containing protein</fullName>
    </recommendedName>
</protein>
<evidence type="ECO:0000313" key="3">
    <source>
        <dbReference type="Proteomes" id="UP000622317"/>
    </source>
</evidence>
<evidence type="ECO:0000256" key="1">
    <source>
        <dbReference type="SAM" id="SignalP"/>
    </source>
</evidence>